<gene>
    <name evidence="4" type="ORF">ENO36_04645</name>
</gene>
<reference evidence="4" key="1">
    <citation type="journal article" date="2020" name="mSystems">
        <title>Genome- and Community-Level Interaction Insights into Carbon Utilization and Element Cycling Functions of Hydrothermarchaeota in Hydrothermal Sediment.</title>
        <authorList>
            <person name="Zhou Z."/>
            <person name="Liu Y."/>
            <person name="Xu W."/>
            <person name="Pan J."/>
            <person name="Luo Z.H."/>
            <person name="Li M."/>
        </authorList>
    </citation>
    <scope>NUCLEOTIDE SEQUENCE [LARGE SCALE GENOMIC DNA]</scope>
    <source>
        <strain evidence="4">SpSt-1259</strain>
    </source>
</reference>
<evidence type="ECO:0000256" key="2">
    <source>
        <dbReference type="ARBA" id="ARBA00022840"/>
    </source>
</evidence>
<evidence type="ECO:0000259" key="3">
    <source>
        <dbReference type="Pfam" id="PF06745"/>
    </source>
</evidence>
<sequence length="242" mass="27092">MRFLEVDRLPKLISTGNEELDVKLQGGLPFPNLILIEGPHGSSKSVFLQQLLFGALKSGLRAVVITTETTSTDYLRKMKNISLDVRDFIIKAKLRIYSLQIAERGWGGELERVVLRKMLELMKKGSLAFDFLLVDSLTHILSPLTEKETLTLFSEARRLSSEECMLAFSLHPNTLDERVMTKFRALSDSYIKLSIATLGGRTVKVMEIVKLRGAPTTFESTITFDVDPAFGMKLVPIALARS</sequence>
<name>A0A7C2Z4J2_9CREN</name>
<keyword evidence="2" id="KW-0067">ATP-binding</keyword>
<proteinExistence type="predicted"/>
<dbReference type="PANTHER" id="PTHR43637">
    <property type="entry name" value="UPF0273 PROTEIN TM_0370"/>
    <property type="match status" value="1"/>
</dbReference>
<dbReference type="PANTHER" id="PTHR43637:SF3">
    <property type="entry name" value="FLAGELLA-RELATED PROTEIN H-RELATED"/>
    <property type="match status" value="1"/>
</dbReference>
<dbReference type="GO" id="GO:0005524">
    <property type="term" value="F:ATP binding"/>
    <property type="evidence" value="ECO:0007669"/>
    <property type="project" value="UniProtKB-KW"/>
</dbReference>
<dbReference type="Proteomes" id="UP000885664">
    <property type="component" value="Unassembled WGS sequence"/>
</dbReference>
<dbReference type="SUPFAM" id="SSF52540">
    <property type="entry name" value="P-loop containing nucleoside triphosphate hydrolases"/>
    <property type="match status" value="1"/>
</dbReference>
<dbReference type="Pfam" id="PF06745">
    <property type="entry name" value="ATPase"/>
    <property type="match status" value="1"/>
</dbReference>
<dbReference type="AlphaFoldDB" id="A0A7C2Z4J2"/>
<dbReference type="InterPro" id="IPR027417">
    <property type="entry name" value="P-loop_NTPase"/>
</dbReference>
<protein>
    <submittedName>
        <fullName evidence="4">ATPase</fullName>
    </submittedName>
</protein>
<comment type="caution">
    <text evidence="4">The sequence shown here is derived from an EMBL/GenBank/DDBJ whole genome shotgun (WGS) entry which is preliminary data.</text>
</comment>
<accession>A0A7C2Z4J2</accession>
<evidence type="ECO:0000256" key="1">
    <source>
        <dbReference type="ARBA" id="ARBA00022741"/>
    </source>
</evidence>
<dbReference type="InterPro" id="IPR014774">
    <property type="entry name" value="KaiC-like_dom"/>
</dbReference>
<evidence type="ECO:0000313" key="4">
    <source>
        <dbReference type="EMBL" id="HEU98121.1"/>
    </source>
</evidence>
<dbReference type="Gene3D" id="3.40.50.300">
    <property type="entry name" value="P-loop containing nucleotide triphosphate hydrolases"/>
    <property type="match status" value="1"/>
</dbReference>
<feature type="domain" description="KaiC-like" evidence="3">
    <location>
        <begin position="14"/>
        <end position="219"/>
    </location>
</feature>
<organism evidence="4">
    <name type="scientific">Fervidicoccus fontis</name>
    <dbReference type="NCBI Taxonomy" id="683846"/>
    <lineage>
        <taxon>Archaea</taxon>
        <taxon>Thermoproteota</taxon>
        <taxon>Thermoprotei</taxon>
        <taxon>Fervidicoccales</taxon>
        <taxon>Fervidicoccaceae</taxon>
        <taxon>Fervidicoccus</taxon>
    </lineage>
</organism>
<dbReference type="NCBIfam" id="NF004723">
    <property type="entry name" value="PRK06067.1"/>
    <property type="match status" value="1"/>
</dbReference>
<keyword evidence="1" id="KW-0547">Nucleotide-binding</keyword>
<dbReference type="EMBL" id="DSFE01000097">
    <property type="protein sequence ID" value="HEU98121.1"/>
    <property type="molecule type" value="Genomic_DNA"/>
</dbReference>